<dbReference type="PANTHER" id="PTHR30466:SF11">
    <property type="entry name" value="FLAVIN-DEPENDENT MONOOXYGENASE, REDUCTASE SUBUNIT HSAB"/>
    <property type="match status" value="1"/>
</dbReference>
<dbReference type="PANTHER" id="PTHR30466">
    <property type="entry name" value="FLAVIN REDUCTASE"/>
    <property type="match status" value="1"/>
</dbReference>
<dbReference type="RefSeq" id="WP_113607381.1">
    <property type="nucleotide sequence ID" value="NZ_POAF01000004.1"/>
</dbReference>
<dbReference type="InterPro" id="IPR002563">
    <property type="entry name" value="Flavin_Rdtase-like_dom"/>
</dbReference>
<dbReference type="Proteomes" id="UP000252167">
    <property type="component" value="Unassembled WGS sequence"/>
</dbReference>
<name>A0A365YGT0_9MICC</name>
<dbReference type="Gene3D" id="3.30.450.40">
    <property type="match status" value="1"/>
</dbReference>
<protein>
    <recommendedName>
        <fullName evidence="3">Flavin reductase like domain-containing protein</fullName>
    </recommendedName>
</protein>
<evidence type="ECO:0000313" key="4">
    <source>
        <dbReference type="EMBL" id="RBM01213.1"/>
    </source>
</evidence>
<organism evidence="4 5">
    <name type="scientific">Glutamicibacter soli</name>
    <dbReference type="NCBI Taxonomy" id="453836"/>
    <lineage>
        <taxon>Bacteria</taxon>
        <taxon>Bacillati</taxon>
        <taxon>Actinomycetota</taxon>
        <taxon>Actinomycetes</taxon>
        <taxon>Micrococcales</taxon>
        <taxon>Micrococcaceae</taxon>
        <taxon>Glutamicibacter</taxon>
    </lineage>
</organism>
<dbReference type="SMART" id="SM00903">
    <property type="entry name" value="Flavin_Reduct"/>
    <property type="match status" value="1"/>
</dbReference>
<keyword evidence="5" id="KW-1185">Reference proteome</keyword>
<dbReference type="AlphaFoldDB" id="A0A365YGT0"/>
<gene>
    <name evidence="4" type="ORF">C1H84_10595</name>
</gene>
<accession>A0A365YGT0</accession>
<sequence>MNAVALGAQTPPVSDPMAFRNVLGHFPTGVVLITGITEDGEPVGMIVGSFTSVSLDPPLVGFLPTVTSSTFKKLRTASSFCVNVLAADQEELCRRFAGRAPNKFEDIEWTPAPSGAPVLDGAVAYIDCTFESITDAGDHYIVVGAVQELQVCSPVPPLLFFQGGYGRFAPLSLHAPFETDLIRGVRRAERHSAKMEQLATSLDADISIMAVIGDEMAVIVSGTGEFHDGQRLGERIPLMPPMGEMCLAWEDEETIERWLARALPADECTAEDYRARLQVARDRGWSATMRGDYADDEVYSVLREYSSGLYTPAQERRLREIIAQTSSGYAPVDFVDERSYDVDSLMVPVRDAAGKVRLVLRASGLPQGASGAQVLAWAQELVRTAEEMSGTED</sequence>
<comment type="caution">
    <text evidence="4">The sequence shown here is derived from an EMBL/GenBank/DDBJ whole genome shotgun (WGS) entry which is preliminary data.</text>
</comment>
<dbReference type="Gene3D" id="2.30.110.10">
    <property type="entry name" value="Electron Transport, Fmn-binding Protein, Chain A"/>
    <property type="match status" value="1"/>
</dbReference>
<feature type="domain" description="Flavin reductase like" evidence="3">
    <location>
        <begin position="23"/>
        <end position="167"/>
    </location>
</feature>
<dbReference type="SUPFAM" id="SSF50475">
    <property type="entry name" value="FMN-binding split barrel"/>
    <property type="match status" value="1"/>
</dbReference>
<comment type="similarity">
    <text evidence="1">Belongs to the non-flavoprotein flavin reductase family.</text>
</comment>
<dbReference type="GO" id="GO:0010181">
    <property type="term" value="F:FMN binding"/>
    <property type="evidence" value="ECO:0007669"/>
    <property type="project" value="InterPro"/>
</dbReference>
<reference evidence="4 5" key="1">
    <citation type="submission" date="2018-01" db="EMBL/GenBank/DDBJ databases">
        <title>Glutamicibacter soli strain NHPC-3 Whole genome sequence and assembly.</title>
        <authorList>
            <person name="Choudhury P."/>
            <person name="Gupta D."/>
            <person name="Sengupta K."/>
            <person name="Jawed A."/>
            <person name="Sultana N."/>
            <person name="Saha P."/>
        </authorList>
    </citation>
    <scope>NUCLEOTIDE SEQUENCE [LARGE SCALE GENOMIC DNA]</scope>
    <source>
        <strain evidence="4 5">NHPC-3</strain>
    </source>
</reference>
<evidence type="ECO:0000256" key="1">
    <source>
        <dbReference type="ARBA" id="ARBA00008898"/>
    </source>
</evidence>
<dbReference type="Pfam" id="PF01613">
    <property type="entry name" value="Flavin_Reduct"/>
    <property type="match status" value="1"/>
</dbReference>
<dbReference type="InterPro" id="IPR029016">
    <property type="entry name" value="GAF-like_dom_sf"/>
</dbReference>
<dbReference type="InterPro" id="IPR050268">
    <property type="entry name" value="NADH-dep_flavin_reductase"/>
</dbReference>
<dbReference type="EMBL" id="POAF01000004">
    <property type="protein sequence ID" value="RBM01213.1"/>
    <property type="molecule type" value="Genomic_DNA"/>
</dbReference>
<evidence type="ECO:0000256" key="2">
    <source>
        <dbReference type="ARBA" id="ARBA00023002"/>
    </source>
</evidence>
<dbReference type="InterPro" id="IPR012349">
    <property type="entry name" value="Split_barrel_FMN-bd"/>
</dbReference>
<dbReference type="SUPFAM" id="SSF55781">
    <property type="entry name" value="GAF domain-like"/>
    <property type="match status" value="1"/>
</dbReference>
<evidence type="ECO:0000259" key="3">
    <source>
        <dbReference type="SMART" id="SM00903"/>
    </source>
</evidence>
<evidence type="ECO:0000313" key="5">
    <source>
        <dbReference type="Proteomes" id="UP000252167"/>
    </source>
</evidence>
<dbReference type="GO" id="GO:0042602">
    <property type="term" value="F:riboflavin reductase (NADPH) activity"/>
    <property type="evidence" value="ECO:0007669"/>
    <property type="project" value="TreeGrafter"/>
</dbReference>
<keyword evidence="2" id="KW-0560">Oxidoreductase</keyword>
<proteinExistence type="inferred from homology"/>